<dbReference type="InterPro" id="IPR023048">
    <property type="entry name" value="NADH:quinone_OxRdtase_FMN_depd"/>
</dbReference>
<dbReference type="InterPro" id="IPR050104">
    <property type="entry name" value="FMN-dep_NADH:Q_OxRdtase_AzoR1"/>
</dbReference>
<protein>
    <recommendedName>
        <fullName evidence="6">FMN dependent NADH:quinone oxidoreductase</fullName>
        <ecNumber evidence="6">1.6.5.-</ecNumber>
    </recommendedName>
    <alternativeName>
        <fullName evidence="6">Azo-dye reductase</fullName>
    </alternativeName>
    <alternativeName>
        <fullName evidence="6">FMN-dependent NADH-azo compound oxidoreductase</fullName>
    </alternativeName>
    <alternativeName>
        <fullName evidence="6">FMN-dependent NADH-azoreductase</fullName>
        <ecNumber evidence="6">1.7.1.17</ecNumber>
    </alternativeName>
</protein>
<dbReference type="PANTHER" id="PTHR43741">
    <property type="entry name" value="FMN-DEPENDENT NADH-AZOREDUCTASE 1"/>
    <property type="match status" value="1"/>
</dbReference>
<feature type="binding site" evidence="6">
    <location>
        <begin position="96"/>
        <end position="99"/>
    </location>
    <ligand>
        <name>FMN</name>
        <dbReference type="ChEBI" id="CHEBI:58210"/>
    </ligand>
</feature>
<evidence type="ECO:0000256" key="1">
    <source>
        <dbReference type="ARBA" id="ARBA00022630"/>
    </source>
</evidence>
<dbReference type="Pfam" id="PF02525">
    <property type="entry name" value="Flavodoxin_2"/>
    <property type="match status" value="1"/>
</dbReference>
<comment type="cofactor">
    <cofactor evidence="6">
        <name>FMN</name>
        <dbReference type="ChEBI" id="CHEBI:58210"/>
    </cofactor>
    <text evidence="6">Binds 1 FMN per subunit.</text>
</comment>
<evidence type="ECO:0000313" key="9">
    <source>
        <dbReference type="EMBL" id="WWO36962.1"/>
    </source>
</evidence>
<comment type="function">
    <text evidence="6">Quinone reductase that provides resistance to thiol-specific stress caused by electrophilic quinones.</text>
</comment>
<feature type="transmembrane region" description="Helical" evidence="7">
    <location>
        <begin position="162"/>
        <end position="187"/>
    </location>
</feature>
<keyword evidence="10" id="KW-1185">Reference proteome</keyword>
<keyword evidence="4 6" id="KW-0520">NAD</keyword>
<comment type="function">
    <text evidence="6">Also exhibits azoreductase activity. Catalyzes the reductive cleavage of the azo bond in aromatic azo compounds to the corresponding amines.</text>
</comment>
<proteinExistence type="inferred from homology"/>
<evidence type="ECO:0000256" key="7">
    <source>
        <dbReference type="SAM" id="Phobius"/>
    </source>
</evidence>
<keyword evidence="7" id="KW-0812">Transmembrane</keyword>
<feature type="binding site" evidence="6">
    <location>
        <begin position="140"/>
        <end position="143"/>
    </location>
    <ligand>
        <name>FMN</name>
        <dbReference type="ChEBI" id="CHEBI:58210"/>
    </ligand>
</feature>
<organism evidence="9 10">
    <name type="scientific">Pectobacterium cacticida</name>
    <dbReference type="NCBI Taxonomy" id="69221"/>
    <lineage>
        <taxon>Bacteria</taxon>
        <taxon>Pseudomonadati</taxon>
        <taxon>Pseudomonadota</taxon>
        <taxon>Gammaproteobacteria</taxon>
        <taxon>Enterobacterales</taxon>
        <taxon>Pectobacteriaceae</taxon>
        <taxon>Pectobacterium</taxon>
    </lineage>
</organism>
<evidence type="ECO:0000256" key="2">
    <source>
        <dbReference type="ARBA" id="ARBA00022643"/>
    </source>
</evidence>
<dbReference type="SUPFAM" id="SSF52218">
    <property type="entry name" value="Flavoproteins"/>
    <property type="match status" value="1"/>
</dbReference>
<evidence type="ECO:0000256" key="5">
    <source>
        <dbReference type="ARBA" id="ARBA00048542"/>
    </source>
</evidence>
<reference evidence="9 10" key="1">
    <citation type="journal article" date="2024" name="Front. Plant Sci.">
        <title>Comprehensive phenomic and genomic studies of the species, Pectobacterium cacticida and proposal for reclassification as Alcorniella cacticida comb. nov.</title>
        <authorList>
            <person name="Jonca J."/>
            <person name="Pirhonen M."/>
            <person name="Waleron M.M."/>
            <person name="Gawor J."/>
            <person name="Mrozik A."/>
            <person name="Smoktunowicz M."/>
            <person name="Waleron K."/>
            <person name="Waleron M."/>
        </authorList>
    </citation>
    <scope>NUCLEOTIDE SEQUENCE [LARGE SCALE GENOMIC DNA]</scope>
    <source>
        <strain evidence="9 10">DPMP6</strain>
    </source>
</reference>
<comment type="catalytic activity">
    <reaction evidence="6">
        <text>2 a quinone + NADH + H(+) = 2 a 1,4-benzosemiquinone + NAD(+)</text>
        <dbReference type="Rhea" id="RHEA:65952"/>
        <dbReference type="ChEBI" id="CHEBI:15378"/>
        <dbReference type="ChEBI" id="CHEBI:57540"/>
        <dbReference type="ChEBI" id="CHEBI:57945"/>
        <dbReference type="ChEBI" id="CHEBI:132124"/>
        <dbReference type="ChEBI" id="CHEBI:134225"/>
    </reaction>
</comment>
<gene>
    <name evidence="6" type="primary">azoR</name>
    <name evidence="9" type="ORF">QNA12_10175</name>
</gene>
<dbReference type="EC" id="1.6.5.-" evidence="6"/>
<keyword evidence="7" id="KW-0472">Membrane</keyword>
<dbReference type="RefSeq" id="WP_264495734.1">
    <property type="nucleotide sequence ID" value="NZ_CP109947.1"/>
</dbReference>
<name>A0ABZ2G6A6_9GAMM</name>
<dbReference type="InterPro" id="IPR003680">
    <property type="entry name" value="Flavodoxin_fold"/>
</dbReference>
<accession>A0ABZ2G6A6</accession>
<evidence type="ECO:0000256" key="4">
    <source>
        <dbReference type="ARBA" id="ARBA00023027"/>
    </source>
</evidence>
<keyword evidence="3 6" id="KW-0560">Oxidoreductase</keyword>
<comment type="caution">
    <text evidence="6">Lacks conserved residue(s) required for the propagation of feature annotation.</text>
</comment>
<comment type="subunit">
    <text evidence="6">Homodimer.</text>
</comment>
<evidence type="ECO:0000256" key="3">
    <source>
        <dbReference type="ARBA" id="ARBA00023002"/>
    </source>
</evidence>
<comment type="similarity">
    <text evidence="6">Belongs to the azoreductase type 1 family.</text>
</comment>
<evidence type="ECO:0000259" key="8">
    <source>
        <dbReference type="Pfam" id="PF02525"/>
    </source>
</evidence>
<evidence type="ECO:0000313" key="10">
    <source>
        <dbReference type="Proteomes" id="UP001379444"/>
    </source>
</evidence>
<feature type="binding site" evidence="6">
    <location>
        <position position="10"/>
    </location>
    <ligand>
        <name>FMN</name>
        <dbReference type="ChEBI" id="CHEBI:58210"/>
    </ligand>
</feature>
<keyword evidence="2 6" id="KW-0288">FMN</keyword>
<dbReference type="Gene3D" id="3.40.50.360">
    <property type="match status" value="1"/>
</dbReference>
<comment type="catalytic activity">
    <reaction evidence="5">
        <text>N,N-dimethyl-1,4-phenylenediamine + anthranilate + 2 NAD(+) = 2-(4-dimethylaminophenyl)diazenylbenzoate + 2 NADH + 2 H(+)</text>
        <dbReference type="Rhea" id="RHEA:55872"/>
        <dbReference type="ChEBI" id="CHEBI:15378"/>
        <dbReference type="ChEBI" id="CHEBI:15783"/>
        <dbReference type="ChEBI" id="CHEBI:16567"/>
        <dbReference type="ChEBI" id="CHEBI:57540"/>
        <dbReference type="ChEBI" id="CHEBI:57945"/>
        <dbReference type="ChEBI" id="CHEBI:71579"/>
        <dbReference type="EC" id="1.7.1.17"/>
    </reaction>
    <physiologicalReaction direction="right-to-left" evidence="5">
        <dbReference type="Rhea" id="RHEA:55874"/>
    </physiologicalReaction>
</comment>
<dbReference type="InterPro" id="IPR029039">
    <property type="entry name" value="Flavoprotein-like_sf"/>
</dbReference>
<dbReference type="EC" id="1.7.1.17" evidence="6"/>
<sequence length="209" mass="22664">MKSLLLINSSVRQSGSITRQLSAEFVEKWRSEHPEGSVVVRDLALTPVPHLSEPVINAFFTPATHRSHEMNVVLKTSDELVDELLAADTIVIGAPMYNLAIPSGLKAWIDHIARAGRTFQYNAVDPEGLVRGKKVIVFVSTGGDFSQPPANKKDFVTPYMRAMLAFLGMTDVTFIVASGVAMGDAALTRAIKQGRARIEEISGGNCPSE</sequence>
<evidence type="ECO:0000256" key="6">
    <source>
        <dbReference type="HAMAP-Rule" id="MF_01216"/>
    </source>
</evidence>
<keyword evidence="1 6" id="KW-0285">Flavoprotein</keyword>
<feature type="domain" description="Flavodoxin-like fold" evidence="8">
    <location>
        <begin position="3"/>
        <end position="200"/>
    </location>
</feature>
<keyword evidence="7" id="KW-1133">Transmembrane helix</keyword>
<dbReference type="EMBL" id="CP125967">
    <property type="protein sequence ID" value="WWO36962.1"/>
    <property type="molecule type" value="Genomic_DNA"/>
</dbReference>
<dbReference type="Proteomes" id="UP001379444">
    <property type="component" value="Chromosome"/>
</dbReference>
<dbReference type="PANTHER" id="PTHR43741:SF4">
    <property type="entry name" value="FMN-DEPENDENT NADH:QUINONE OXIDOREDUCTASE"/>
    <property type="match status" value="1"/>
</dbReference>
<dbReference type="HAMAP" id="MF_01216">
    <property type="entry name" value="Azoreductase_type1"/>
    <property type="match status" value="1"/>
</dbReference>